<keyword evidence="2 6" id="KW-0812">Transmembrane</keyword>
<feature type="transmembrane region" description="Helical" evidence="6">
    <location>
        <begin position="62"/>
        <end position="85"/>
    </location>
</feature>
<evidence type="ECO:0000256" key="2">
    <source>
        <dbReference type="ARBA" id="ARBA00022692"/>
    </source>
</evidence>
<proteinExistence type="predicted"/>
<accession>X7FB83</accession>
<gene>
    <name evidence="8" type="ORF">RISW2_18415</name>
</gene>
<evidence type="ECO:0000313" key="8">
    <source>
        <dbReference type="EMBL" id="ETX30162.1"/>
    </source>
</evidence>
<dbReference type="EMBL" id="JAME01000005">
    <property type="protein sequence ID" value="ETX30162.1"/>
    <property type="molecule type" value="Genomic_DNA"/>
</dbReference>
<keyword evidence="4 6" id="KW-0472">Membrane</keyword>
<feature type="region of interest" description="Disordered" evidence="5">
    <location>
        <begin position="322"/>
        <end position="351"/>
    </location>
</feature>
<feature type="transmembrane region" description="Helical" evidence="6">
    <location>
        <begin position="189"/>
        <end position="206"/>
    </location>
</feature>
<comment type="subcellular location">
    <subcellularLocation>
        <location evidence="1">Membrane</location>
        <topology evidence="1">Multi-pass membrane protein</topology>
    </subcellularLocation>
</comment>
<feature type="transmembrane region" description="Helical" evidence="6">
    <location>
        <begin position="131"/>
        <end position="154"/>
    </location>
</feature>
<evidence type="ECO:0000313" key="9">
    <source>
        <dbReference type="Proteomes" id="UP000023430"/>
    </source>
</evidence>
<feature type="transmembrane region" description="Helical" evidence="6">
    <location>
        <begin position="291"/>
        <end position="311"/>
    </location>
</feature>
<evidence type="ECO:0000256" key="6">
    <source>
        <dbReference type="SAM" id="Phobius"/>
    </source>
</evidence>
<feature type="compositionally biased region" description="Basic and acidic residues" evidence="5">
    <location>
        <begin position="323"/>
        <end position="351"/>
    </location>
</feature>
<feature type="transmembrane region" description="Helical" evidence="6">
    <location>
        <begin position="20"/>
        <end position="50"/>
    </location>
</feature>
<dbReference type="GO" id="GO:0016020">
    <property type="term" value="C:membrane"/>
    <property type="evidence" value="ECO:0007669"/>
    <property type="project" value="UniProtKB-SubCell"/>
</dbReference>
<feature type="transmembrane region" description="Helical" evidence="6">
    <location>
        <begin position="166"/>
        <end position="184"/>
    </location>
</feature>
<feature type="transmembrane region" description="Helical" evidence="6">
    <location>
        <begin position="262"/>
        <end position="279"/>
    </location>
</feature>
<dbReference type="Proteomes" id="UP000023430">
    <property type="component" value="Unassembled WGS sequence"/>
</dbReference>
<sequence length="351" mass="36802">MLQALGRFLIDGERQMPWHAVLTTMLAVVVPVIAAVAIFGSPGAAVFIAAMPAHLAAKQSGIYAATGVTLMTSMGGVLALGSLVLSLQVAAILSVITAIGFRHGLATPCLRALFTWTVFTGPVLPEDQKALILALSIAAIFWSVGVTWAMGHAADAAQDDASSPEYSLLFGAALGVGLVLSVWVGNTFFGAHGFWFPLTFAVLWIPPFGELFSRTAKRSLGTVAGVAVALGLAFVVEEVVLRAAIAILALPLAFRILPRSSVAFVTLLTVAVIEALSLVSDVERLAFERVYSMAAAALMAVVLGVIALWILRRIDPEAIETLKSPDPEADHSVAARPGAPERTERDALAGR</sequence>
<comment type="caution">
    <text evidence="8">The sequence shown here is derived from an EMBL/GenBank/DDBJ whole genome shotgun (WGS) entry which is preliminary data.</text>
</comment>
<evidence type="ECO:0000256" key="5">
    <source>
        <dbReference type="SAM" id="MobiDB-lite"/>
    </source>
</evidence>
<organism evidence="8 9">
    <name type="scientific">Roseivivax isoporae LMG 25204</name>
    <dbReference type="NCBI Taxonomy" id="1449351"/>
    <lineage>
        <taxon>Bacteria</taxon>
        <taxon>Pseudomonadati</taxon>
        <taxon>Pseudomonadota</taxon>
        <taxon>Alphaproteobacteria</taxon>
        <taxon>Rhodobacterales</taxon>
        <taxon>Roseobacteraceae</taxon>
        <taxon>Roseivivax</taxon>
    </lineage>
</organism>
<evidence type="ECO:0000256" key="4">
    <source>
        <dbReference type="ARBA" id="ARBA00023136"/>
    </source>
</evidence>
<dbReference type="eggNOG" id="ENOG502ZC98">
    <property type="taxonomic scope" value="Bacteria"/>
</dbReference>
<dbReference type="STRING" id="1449351.RISW2_18415"/>
<dbReference type="OrthoDB" id="7835531at2"/>
<evidence type="ECO:0000256" key="3">
    <source>
        <dbReference type="ARBA" id="ARBA00022989"/>
    </source>
</evidence>
<dbReference type="InterPro" id="IPR049453">
    <property type="entry name" value="Memb_transporter_dom"/>
</dbReference>
<feature type="transmembrane region" description="Helical" evidence="6">
    <location>
        <begin position="91"/>
        <end position="119"/>
    </location>
</feature>
<feature type="domain" description="Integral membrane bound transporter" evidence="7">
    <location>
        <begin position="181"/>
        <end position="302"/>
    </location>
</feature>
<name>X7FB83_9RHOB</name>
<dbReference type="RefSeq" id="WP_051491801.1">
    <property type="nucleotide sequence ID" value="NZ_JAME01000005.1"/>
</dbReference>
<keyword evidence="3 6" id="KW-1133">Transmembrane helix</keyword>
<protein>
    <submittedName>
        <fullName evidence="8">Membrane protein</fullName>
    </submittedName>
</protein>
<evidence type="ECO:0000256" key="1">
    <source>
        <dbReference type="ARBA" id="ARBA00004141"/>
    </source>
</evidence>
<dbReference type="Pfam" id="PF13515">
    <property type="entry name" value="FUSC_2"/>
    <property type="match status" value="1"/>
</dbReference>
<keyword evidence="9" id="KW-1185">Reference proteome</keyword>
<feature type="transmembrane region" description="Helical" evidence="6">
    <location>
        <begin position="226"/>
        <end position="250"/>
    </location>
</feature>
<dbReference type="AlphaFoldDB" id="X7FB83"/>
<reference evidence="8 9" key="1">
    <citation type="submission" date="2014-01" db="EMBL/GenBank/DDBJ databases">
        <title>Roseivivax isoporae LMG 25204 Genome Sequencing.</title>
        <authorList>
            <person name="Lai Q."/>
            <person name="Li G."/>
            <person name="Shao Z."/>
        </authorList>
    </citation>
    <scope>NUCLEOTIDE SEQUENCE [LARGE SCALE GENOMIC DNA]</scope>
    <source>
        <strain evidence="8 9">LMG 25204</strain>
    </source>
</reference>
<evidence type="ECO:0000259" key="7">
    <source>
        <dbReference type="Pfam" id="PF13515"/>
    </source>
</evidence>